<organism evidence="2 3">
    <name type="scientific">Pilimelia anulata</name>
    <dbReference type="NCBI Taxonomy" id="53371"/>
    <lineage>
        <taxon>Bacteria</taxon>
        <taxon>Bacillati</taxon>
        <taxon>Actinomycetota</taxon>
        <taxon>Actinomycetes</taxon>
        <taxon>Micromonosporales</taxon>
        <taxon>Micromonosporaceae</taxon>
        <taxon>Pilimelia</taxon>
    </lineage>
</organism>
<name>A0A8J3FAT4_9ACTN</name>
<dbReference type="RefSeq" id="WP_189171268.1">
    <property type="nucleotide sequence ID" value="NZ_BMQB01000008.1"/>
</dbReference>
<feature type="transmembrane region" description="Helical" evidence="1">
    <location>
        <begin position="62"/>
        <end position="87"/>
    </location>
</feature>
<sequence>MPSLATALIRSTRPRPAAVVGWLLRALAVGVAVLVLGRAFWFPYWAAHATPAELSGTLGGPGAISATITHWLLALALCGAAGLLYAAGRLLPR</sequence>
<keyword evidence="1" id="KW-0812">Transmembrane</keyword>
<feature type="transmembrane region" description="Helical" evidence="1">
    <location>
        <begin position="20"/>
        <end position="42"/>
    </location>
</feature>
<accession>A0A8J3FAT4</accession>
<keyword evidence="1" id="KW-0472">Membrane</keyword>
<proteinExistence type="predicted"/>
<keyword evidence="1" id="KW-1133">Transmembrane helix</keyword>
<evidence type="ECO:0000256" key="1">
    <source>
        <dbReference type="SAM" id="Phobius"/>
    </source>
</evidence>
<dbReference type="Proteomes" id="UP000649739">
    <property type="component" value="Unassembled WGS sequence"/>
</dbReference>
<evidence type="ECO:0000313" key="2">
    <source>
        <dbReference type="EMBL" id="GGK02096.1"/>
    </source>
</evidence>
<comment type="caution">
    <text evidence="2">The sequence shown here is derived from an EMBL/GenBank/DDBJ whole genome shotgun (WGS) entry which is preliminary data.</text>
</comment>
<reference evidence="2" key="1">
    <citation type="journal article" date="2014" name="Int. J. Syst. Evol. Microbiol.">
        <title>Complete genome sequence of Corynebacterium casei LMG S-19264T (=DSM 44701T), isolated from a smear-ripened cheese.</title>
        <authorList>
            <consortium name="US DOE Joint Genome Institute (JGI-PGF)"/>
            <person name="Walter F."/>
            <person name="Albersmeier A."/>
            <person name="Kalinowski J."/>
            <person name="Ruckert C."/>
        </authorList>
    </citation>
    <scope>NUCLEOTIDE SEQUENCE</scope>
    <source>
        <strain evidence="2">JCM 3090</strain>
    </source>
</reference>
<evidence type="ECO:0000313" key="3">
    <source>
        <dbReference type="Proteomes" id="UP000649739"/>
    </source>
</evidence>
<dbReference type="EMBL" id="BMQB01000008">
    <property type="protein sequence ID" value="GGK02096.1"/>
    <property type="molecule type" value="Genomic_DNA"/>
</dbReference>
<dbReference type="AlphaFoldDB" id="A0A8J3FAT4"/>
<protein>
    <submittedName>
        <fullName evidence="2">Uncharacterized protein</fullName>
    </submittedName>
</protein>
<gene>
    <name evidence="2" type="ORF">GCM10010123_35080</name>
</gene>
<reference evidence="2" key="2">
    <citation type="submission" date="2020-09" db="EMBL/GenBank/DDBJ databases">
        <authorList>
            <person name="Sun Q."/>
            <person name="Ohkuma M."/>
        </authorList>
    </citation>
    <scope>NUCLEOTIDE SEQUENCE</scope>
    <source>
        <strain evidence="2">JCM 3090</strain>
    </source>
</reference>
<keyword evidence="3" id="KW-1185">Reference proteome</keyword>